<protein>
    <submittedName>
        <fullName evidence="1">Uncharacterized protein</fullName>
    </submittedName>
</protein>
<organism evidence="1 2">
    <name type="scientific">Klebsiella michiganensis</name>
    <dbReference type="NCBI Taxonomy" id="1134687"/>
    <lineage>
        <taxon>Bacteria</taxon>
        <taxon>Pseudomonadati</taxon>
        <taxon>Pseudomonadota</taxon>
        <taxon>Gammaproteobacteria</taxon>
        <taxon>Enterobacterales</taxon>
        <taxon>Enterobacteriaceae</taxon>
        <taxon>Klebsiella/Raoultella group</taxon>
        <taxon>Klebsiella</taxon>
    </lineage>
</organism>
<dbReference type="AlphaFoldDB" id="A0A2J4ZHU4"/>
<reference evidence="1 2" key="2">
    <citation type="submission" date="2018-01" db="EMBL/GenBank/DDBJ databases">
        <title>Genomic study of Klebsiella pneumoniae.</title>
        <authorList>
            <person name="Yang Y."/>
            <person name="Bicalho R."/>
        </authorList>
    </citation>
    <scope>NUCLEOTIDE SEQUENCE [LARGE SCALE GENOMIC DNA]</scope>
    <source>
        <strain evidence="1 2">A2</strain>
    </source>
</reference>
<dbReference type="EMBL" id="PIET01000390">
    <property type="protein sequence ID" value="PLM62512.1"/>
    <property type="molecule type" value="Genomic_DNA"/>
</dbReference>
<evidence type="ECO:0000313" key="2">
    <source>
        <dbReference type="Proteomes" id="UP000234661"/>
    </source>
</evidence>
<accession>A0A2J4ZHU4</accession>
<dbReference type="Proteomes" id="UP000234661">
    <property type="component" value="Unassembled WGS sequence"/>
</dbReference>
<proteinExistence type="predicted"/>
<reference evidence="1 2" key="1">
    <citation type="submission" date="2017-11" db="EMBL/GenBank/DDBJ databases">
        <authorList>
            <person name="Han C.G."/>
        </authorList>
    </citation>
    <scope>NUCLEOTIDE SEQUENCE [LARGE SCALE GENOMIC DNA]</scope>
    <source>
        <strain evidence="1 2">A2</strain>
    </source>
</reference>
<comment type="caution">
    <text evidence="1">The sequence shown here is derived from an EMBL/GenBank/DDBJ whole genome shotgun (WGS) entry which is preliminary data.</text>
</comment>
<sequence>MVLYPSYFKLHVRWLHSLTPVTYSCKLLGTPSLAAFLQLELFRVYRPVLFIIHRHEVFTSKRGLLRCSVHITVSRVIGAVHLD</sequence>
<evidence type="ECO:0000313" key="1">
    <source>
        <dbReference type="EMBL" id="PLM62512.1"/>
    </source>
</evidence>
<gene>
    <name evidence="1" type="ORF">CWM85_14430</name>
</gene>
<name>A0A2J4ZHU4_9ENTR</name>